<keyword evidence="7" id="KW-0539">Nucleus</keyword>
<keyword evidence="5" id="KW-0010">Activator</keyword>
<dbReference type="EMBL" id="BPVZ01000120">
    <property type="protein sequence ID" value="GKV37037.1"/>
    <property type="molecule type" value="Genomic_DNA"/>
</dbReference>
<keyword evidence="2" id="KW-0936">Ethylene signaling pathway</keyword>
<evidence type="ECO:0000256" key="4">
    <source>
        <dbReference type="ARBA" id="ARBA00023125"/>
    </source>
</evidence>
<protein>
    <recommendedName>
        <fullName evidence="10">AP2/ERF domain-containing protein</fullName>
    </recommendedName>
</protein>
<keyword evidence="3" id="KW-0805">Transcription regulation</keyword>
<feature type="compositionally biased region" description="Basic and acidic residues" evidence="9">
    <location>
        <begin position="48"/>
        <end position="64"/>
    </location>
</feature>
<dbReference type="GO" id="GO:0005634">
    <property type="term" value="C:nucleus"/>
    <property type="evidence" value="ECO:0007669"/>
    <property type="project" value="UniProtKB-SubCell"/>
</dbReference>
<dbReference type="AlphaFoldDB" id="A0AAV5LIQ9"/>
<evidence type="ECO:0000256" key="8">
    <source>
        <dbReference type="ARBA" id="ARBA00024343"/>
    </source>
</evidence>
<comment type="caution">
    <text evidence="11">The sequence shown here is derived from an EMBL/GenBank/DDBJ whole genome shotgun (WGS) entry which is preliminary data.</text>
</comment>
<evidence type="ECO:0000256" key="9">
    <source>
        <dbReference type="SAM" id="MobiDB-lite"/>
    </source>
</evidence>
<dbReference type="InterPro" id="IPR036955">
    <property type="entry name" value="AP2/ERF_dom_sf"/>
</dbReference>
<dbReference type="InterPro" id="IPR016177">
    <property type="entry name" value="DNA-bd_dom_sf"/>
</dbReference>
<dbReference type="CDD" id="cd00018">
    <property type="entry name" value="AP2"/>
    <property type="match status" value="1"/>
</dbReference>
<feature type="domain" description="AP2/ERF" evidence="10">
    <location>
        <begin position="145"/>
        <end position="202"/>
    </location>
</feature>
<evidence type="ECO:0000256" key="6">
    <source>
        <dbReference type="ARBA" id="ARBA00023163"/>
    </source>
</evidence>
<evidence type="ECO:0000256" key="3">
    <source>
        <dbReference type="ARBA" id="ARBA00023015"/>
    </source>
</evidence>
<dbReference type="PANTHER" id="PTHR31194:SF225">
    <property type="entry name" value="AP2 DOMAIN CLASS TRANSCRIPTION FACTOR"/>
    <property type="match status" value="1"/>
</dbReference>
<evidence type="ECO:0000256" key="1">
    <source>
        <dbReference type="ARBA" id="ARBA00004123"/>
    </source>
</evidence>
<reference evidence="11 12" key="1">
    <citation type="journal article" date="2021" name="Commun. Biol.">
        <title>The genome of Shorea leprosula (Dipterocarpaceae) highlights the ecological relevance of drought in aseasonal tropical rainforests.</title>
        <authorList>
            <person name="Ng K.K.S."/>
            <person name="Kobayashi M.J."/>
            <person name="Fawcett J.A."/>
            <person name="Hatakeyama M."/>
            <person name="Paape T."/>
            <person name="Ng C.H."/>
            <person name="Ang C.C."/>
            <person name="Tnah L.H."/>
            <person name="Lee C.T."/>
            <person name="Nishiyama T."/>
            <person name="Sese J."/>
            <person name="O'Brien M.J."/>
            <person name="Copetti D."/>
            <person name="Mohd Noor M.I."/>
            <person name="Ong R.C."/>
            <person name="Putra M."/>
            <person name="Sireger I.Z."/>
            <person name="Indrioko S."/>
            <person name="Kosugi Y."/>
            <person name="Izuno A."/>
            <person name="Isagi Y."/>
            <person name="Lee S.L."/>
            <person name="Shimizu K.K."/>
        </authorList>
    </citation>
    <scope>NUCLEOTIDE SEQUENCE [LARGE SCALE GENOMIC DNA]</scope>
    <source>
        <strain evidence="11">214</strain>
    </source>
</reference>
<dbReference type="GO" id="GO:0009873">
    <property type="term" value="P:ethylene-activated signaling pathway"/>
    <property type="evidence" value="ECO:0007669"/>
    <property type="project" value="UniProtKB-KW"/>
</dbReference>
<evidence type="ECO:0000313" key="11">
    <source>
        <dbReference type="EMBL" id="GKV37037.1"/>
    </source>
</evidence>
<dbReference type="FunFam" id="3.30.730.10:FF:000001">
    <property type="entry name" value="Ethylene-responsive transcription factor 2"/>
    <property type="match status" value="1"/>
</dbReference>
<dbReference type="InterPro" id="IPR001471">
    <property type="entry name" value="AP2/ERF_dom"/>
</dbReference>
<dbReference type="PROSITE" id="PS51032">
    <property type="entry name" value="AP2_ERF"/>
    <property type="match status" value="1"/>
</dbReference>
<organism evidence="11 12">
    <name type="scientific">Rubroshorea leprosula</name>
    <dbReference type="NCBI Taxonomy" id="152421"/>
    <lineage>
        <taxon>Eukaryota</taxon>
        <taxon>Viridiplantae</taxon>
        <taxon>Streptophyta</taxon>
        <taxon>Embryophyta</taxon>
        <taxon>Tracheophyta</taxon>
        <taxon>Spermatophyta</taxon>
        <taxon>Magnoliopsida</taxon>
        <taxon>eudicotyledons</taxon>
        <taxon>Gunneridae</taxon>
        <taxon>Pentapetalae</taxon>
        <taxon>rosids</taxon>
        <taxon>malvids</taxon>
        <taxon>Malvales</taxon>
        <taxon>Dipterocarpaceae</taxon>
        <taxon>Rubroshorea</taxon>
    </lineage>
</organism>
<feature type="compositionally biased region" description="Polar residues" evidence="9">
    <location>
        <begin position="126"/>
        <end position="137"/>
    </location>
</feature>
<dbReference type="Pfam" id="PF00847">
    <property type="entry name" value="AP2"/>
    <property type="match status" value="1"/>
</dbReference>
<comment type="subcellular location">
    <subcellularLocation>
        <location evidence="1">Nucleus</location>
    </subcellularLocation>
</comment>
<evidence type="ECO:0000313" key="12">
    <source>
        <dbReference type="Proteomes" id="UP001054252"/>
    </source>
</evidence>
<sequence length="213" mass="24126">MEADRIHVISKRSKKIDISHRNSGYPLFHRSKLDKLKIKVLLKGSPIVKDDQPNIKEDPMEAAKQKNQNKEIPLPEAEEKPKPQLLPRVVRISVTDAEATDSSSDDEDSRPRKRPKKFVKEVSICPPSSTGKENVSHCSKAEGKKYRGVRQRPWGSWVAEIRDSKHGTRLWLGTYRTAEEAAMAYDRASVLLHGPSALTNFKSVDCNVQFSRD</sequence>
<dbReference type="GO" id="GO:0003677">
    <property type="term" value="F:DNA binding"/>
    <property type="evidence" value="ECO:0007669"/>
    <property type="project" value="UniProtKB-KW"/>
</dbReference>
<dbReference type="PRINTS" id="PR00367">
    <property type="entry name" value="ETHRSPELEMNT"/>
</dbReference>
<keyword evidence="12" id="KW-1185">Reference proteome</keyword>
<keyword evidence="6" id="KW-0804">Transcription</keyword>
<dbReference type="Gene3D" id="3.30.730.10">
    <property type="entry name" value="AP2/ERF domain"/>
    <property type="match status" value="1"/>
</dbReference>
<dbReference type="SMART" id="SM00380">
    <property type="entry name" value="AP2"/>
    <property type="match status" value="1"/>
</dbReference>
<dbReference type="Proteomes" id="UP001054252">
    <property type="component" value="Unassembled WGS sequence"/>
</dbReference>
<dbReference type="InterPro" id="IPR050913">
    <property type="entry name" value="AP2/ERF_ERF"/>
</dbReference>
<proteinExistence type="inferred from homology"/>
<evidence type="ECO:0000259" key="10">
    <source>
        <dbReference type="PROSITE" id="PS51032"/>
    </source>
</evidence>
<accession>A0AAV5LIQ9</accession>
<dbReference type="SUPFAM" id="SSF54171">
    <property type="entry name" value="DNA-binding domain"/>
    <property type="match status" value="1"/>
</dbReference>
<evidence type="ECO:0000256" key="7">
    <source>
        <dbReference type="ARBA" id="ARBA00023242"/>
    </source>
</evidence>
<keyword evidence="4" id="KW-0238">DNA-binding</keyword>
<comment type="similarity">
    <text evidence="8">Belongs to the AP2/ERF transcription factor family. ERF subfamily.</text>
</comment>
<gene>
    <name evidence="11" type="ORF">SLEP1_g45106</name>
</gene>
<feature type="region of interest" description="Disordered" evidence="9">
    <location>
        <begin position="47"/>
        <end position="137"/>
    </location>
</feature>
<name>A0AAV5LIQ9_9ROSI</name>
<evidence type="ECO:0000256" key="2">
    <source>
        <dbReference type="ARBA" id="ARBA00022745"/>
    </source>
</evidence>
<evidence type="ECO:0000256" key="5">
    <source>
        <dbReference type="ARBA" id="ARBA00023159"/>
    </source>
</evidence>
<dbReference type="PANTHER" id="PTHR31194">
    <property type="entry name" value="SHN SHINE , DNA BINDING / TRANSCRIPTION FACTOR"/>
    <property type="match status" value="1"/>
</dbReference>
<dbReference type="GO" id="GO:0003700">
    <property type="term" value="F:DNA-binding transcription factor activity"/>
    <property type="evidence" value="ECO:0007669"/>
    <property type="project" value="InterPro"/>
</dbReference>